<dbReference type="Gene3D" id="1.10.472.80">
    <property type="entry name" value="Ypt/Rab-GAP domain of gyp1p, domain 3"/>
    <property type="match status" value="1"/>
</dbReference>
<evidence type="ECO:0000256" key="3">
    <source>
        <dbReference type="ARBA" id="ARBA00023018"/>
    </source>
</evidence>
<evidence type="ECO:0000256" key="7">
    <source>
        <dbReference type="SAM" id="MobiDB-lite"/>
    </source>
</evidence>
<dbReference type="SMART" id="SM00164">
    <property type="entry name" value="TBC"/>
    <property type="match status" value="1"/>
</dbReference>
<dbReference type="GO" id="GO:0045202">
    <property type="term" value="C:synapse"/>
    <property type="evidence" value="ECO:0007669"/>
    <property type="project" value="UniProtKB-SubCell"/>
</dbReference>
<evidence type="ECO:0000313" key="10">
    <source>
        <dbReference type="EMBL" id="KAK8749667.1"/>
    </source>
</evidence>
<keyword evidence="11" id="KW-1185">Reference proteome</keyword>
<dbReference type="PROSITE" id="PS50086">
    <property type="entry name" value="TBC_RABGAP"/>
    <property type="match status" value="1"/>
</dbReference>
<evidence type="ECO:0000256" key="2">
    <source>
        <dbReference type="ARBA" id="ARBA00004184"/>
    </source>
</evidence>
<gene>
    <name evidence="10" type="ORF">OTU49_015470</name>
</gene>
<dbReference type="AlphaFoldDB" id="A0AAW0YDB7"/>
<evidence type="ECO:0000259" key="9">
    <source>
        <dbReference type="PROSITE" id="PS51886"/>
    </source>
</evidence>
<comment type="subcellular location">
    <subcellularLocation>
        <location evidence="1">Cytoplasmic vesicle membrane</location>
    </subcellularLocation>
    <subcellularLocation>
        <location evidence="2">Endomembrane system</location>
        <topology evidence="2">Peripheral membrane protein</topology>
    </subcellularLocation>
    <subcellularLocation>
        <location evidence="6">Synapse</location>
    </subcellularLocation>
</comment>
<sequence length="721" mass="81375">MTVGTCATRGITSHEDTNHPHRPRLSSLKKPQSHSSSEHPSNQHKNRRQSLQHEYGLIPDFCDTPAYDSCVDSSNEWKPNPEYNATNNNQTDILDLNQLKSVSKAIPISAYPKSLIQWPVDGSTKNKRISEVKKQVKLLGNFIKMTVGGGHHAEALSDDKTPTNPPPFSGHVDMSRIPVHNLAHTADETSMAKWEDIEALIQAGRMKEAKYIVRETDWSLGSPARENLWREICRHHSSEKDFGDYYYWDTVKQIYGTTELLECSVQLPAFIDTKYKISQSLSPRGVTACERVISVIAFSHPAITYAPALYAMTSLLLHYMDEVDAYNCMAALVCGAQNKFLTQTKIANEAHWRAAVILGKKHIRGAFSTLSKFGVPEEQIEDAFQNWIWWILAALPITHVVRILDCFLFEGSKVLLRIALAIFHLFVKAVTHDPNMIASLPSRGLNESIMHFCQNIQISPQKLLKTAFGIRAFSKSEITKVVVQTEMYLKSQRVMGGTGSGAGQMHAPETPTLNRSVSLEGLPTSESQSSIQMMSHTLTIKELLTLWSWLPMRMTMHQPTLLYTTEEHGCSLTTFFQRVEKHEPTLLCIRTVDDYVFGAYCSTAWIQRHHKDEFGNWQTYFGTGETFLFTMRPTVAKYQWVGISRQQNNAELSSVEHSAELFMHADHNMITIGGGNGQGIMLDHDFRYGKTETCQTFDNPPLVPNGDFEVKVIEVYSLINM</sequence>
<dbReference type="Pfam" id="PF07534">
    <property type="entry name" value="TLD"/>
    <property type="match status" value="1"/>
</dbReference>
<dbReference type="InterPro" id="IPR035969">
    <property type="entry name" value="Rab-GAP_TBC_sf"/>
</dbReference>
<dbReference type="Proteomes" id="UP001445076">
    <property type="component" value="Unassembled WGS sequence"/>
</dbReference>
<evidence type="ECO:0000259" key="8">
    <source>
        <dbReference type="PROSITE" id="PS50086"/>
    </source>
</evidence>
<name>A0AAW0YDB7_CHEQU</name>
<dbReference type="InterPro" id="IPR006571">
    <property type="entry name" value="TLDc_dom"/>
</dbReference>
<evidence type="ECO:0000256" key="6">
    <source>
        <dbReference type="ARBA" id="ARBA00034103"/>
    </source>
</evidence>
<accession>A0AAW0YDB7</accession>
<keyword evidence="3" id="KW-0770">Synapse</keyword>
<feature type="domain" description="Rab-GAP TBC" evidence="8">
    <location>
        <begin position="219"/>
        <end position="411"/>
    </location>
</feature>
<dbReference type="SUPFAM" id="SSF47923">
    <property type="entry name" value="Ypt/Rab-GAP domain of gyp1p"/>
    <property type="match status" value="2"/>
</dbReference>
<dbReference type="PANTHER" id="PTHR23354:SF122">
    <property type="entry name" value="GTPASE-ACTIVATING PROTEIN SKYWALKER"/>
    <property type="match status" value="1"/>
</dbReference>
<evidence type="ECO:0000256" key="1">
    <source>
        <dbReference type="ARBA" id="ARBA00004156"/>
    </source>
</evidence>
<dbReference type="SMART" id="SM00584">
    <property type="entry name" value="TLDc"/>
    <property type="match status" value="1"/>
</dbReference>
<organism evidence="10 11">
    <name type="scientific">Cherax quadricarinatus</name>
    <name type="common">Australian red claw crayfish</name>
    <dbReference type="NCBI Taxonomy" id="27406"/>
    <lineage>
        <taxon>Eukaryota</taxon>
        <taxon>Metazoa</taxon>
        <taxon>Ecdysozoa</taxon>
        <taxon>Arthropoda</taxon>
        <taxon>Crustacea</taxon>
        <taxon>Multicrustacea</taxon>
        <taxon>Malacostraca</taxon>
        <taxon>Eumalacostraca</taxon>
        <taxon>Eucarida</taxon>
        <taxon>Decapoda</taxon>
        <taxon>Pleocyemata</taxon>
        <taxon>Astacidea</taxon>
        <taxon>Parastacoidea</taxon>
        <taxon>Parastacidae</taxon>
        <taxon>Cherax</taxon>
    </lineage>
</organism>
<feature type="region of interest" description="Disordered" evidence="7">
    <location>
        <begin position="1"/>
        <end position="49"/>
    </location>
</feature>
<evidence type="ECO:0000256" key="5">
    <source>
        <dbReference type="ARBA" id="ARBA00023329"/>
    </source>
</evidence>
<dbReference type="GO" id="GO:0030659">
    <property type="term" value="C:cytoplasmic vesicle membrane"/>
    <property type="evidence" value="ECO:0007669"/>
    <property type="project" value="UniProtKB-SubCell"/>
</dbReference>
<dbReference type="GO" id="GO:0012505">
    <property type="term" value="C:endomembrane system"/>
    <property type="evidence" value="ECO:0007669"/>
    <property type="project" value="UniProtKB-SubCell"/>
</dbReference>
<keyword evidence="4" id="KW-0472">Membrane</keyword>
<comment type="caution">
    <text evidence="10">The sequence shown here is derived from an EMBL/GenBank/DDBJ whole genome shotgun (WGS) entry which is preliminary data.</text>
</comment>
<evidence type="ECO:0008006" key="12">
    <source>
        <dbReference type="Google" id="ProtNLM"/>
    </source>
</evidence>
<evidence type="ECO:0000256" key="4">
    <source>
        <dbReference type="ARBA" id="ARBA00023136"/>
    </source>
</evidence>
<evidence type="ECO:0000313" key="11">
    <source>
        <dbReference type="Proteomes" id="UP001445076"/>
    </source>
</evidence>
<dbReference type="PANTHER" id="PTHR23354">
    <property type="entry name" value="NUCLEOLAR PROTEIN 7/ESTROGEN RECEPTOR COACTIVATOR-RELATED"/>
    <property type="match status" value="1"/>
</dbReference>
<dbReference type="EMBL" id="JARKIK010000009">
    <property type="protein sequence ID" value="KAK8749667.1"/>
    <property type="molecule type" value="Genomic_DNA"/>
</dbReference>
<dbReference type="PROSITE" id="PS51886">
    <property type="entry name" value="TLDC"/>
    <property type="match status" value="1"/>
</dbReference>
<reference evidence="10 11" key="1">
    <citation type="journal article" date="2024" name="BMC Genomics">
        <title>Genome assembly of redclaw crayfish (Cherax quadricarinatus) provides insights into its immune adaptation and hypoxia tolerance.</title>
        <authorList>
            <person name="Liu Z."/>
            <person name="Zheng J."/>
            <person name="Li H."/>
            <person name="Fang K."/>
            <person name="Wang S."/>
            <person name="He J."/>
            <person name="Zhou D."/>
            <person name="Weng S."/>
            <person name="Chi M."/>
            <person name="Gu Z."/>
            <person name="He J."/>
            <person name="Li F."/>
            <person name="Wang M."/>
        </authorList>
    </citation>
    <scope>NUCLEOTIDE SEQUENCE [LARGE SCALE GENOMIC DNA]</scope>
    <source>
        <strain evidence="10">ZL_2023a</strain>
    </source>
</reference>
<proteinExistence type="predicted"/>
<feature type="compositionally biased region" description="Low complexity" evidence="7">
    <location>
        <begin position="25"/>
        <end position="35"/>
    </location>
</feature>
<dbReference type="Pfam" id="PF00566">
    <property type="entry name" value="RabGAP-TBC"/>
    <property type="match status" value="1"/>
</dbReference>
<keyword evidence="5" id="KW-0968">Cytoplasmic vesicle</keyword>
<protein>
    <recommendedName>
        <fullName evidence="12">TBC1 domain family member 24</fullName>
    </recommendedName>
</protein>
<dbReference type="InterPro" id="IPR000195">
    <property type="entry name" value="Rab-GAP-TBC_dom"/>
</dbReference>
<feature type="domain" description="TLDc" evidence="9">
    <location>
        <begin position="536"/>
        <end position="719"/>
    </location>
</feature>